<organism evidence="9 10">
    <name type="scientific">Marinospirillum alkaliphilum DSM 21637</name>
    <dbReference type="NCBI Taxonomy" id="1122209"/>
    <lineage>
        <taxon>Bacteria</taxon>
        <taxon>Pseudomonadati</taxon>
        <taxon>Pseudomonadota</taxon>
        <taxon>Gammaproteobacteria</taxon>
        <taxon>Oceanospirillales</taxon>
        <taxon>Oceanospirillaceae</taxon>
        <taxon>Marinospirillum</taxon>
    </lineage>
</organism>
<sequence>MQKTQKKIPRKPVDGVLLLDKPLGLSSNQALQRIKWLLKAKKAGHTGNLDPLATGVLPLCFGEATKFASQGLDADKTYVTRIQLGETRDTGDAEGEALECFPLPEMNETRLQQLLADFTGPQQQVPPMYSALKHQGRKLYELARAGENVERPPRDIVLHQLKLLEFTPDSLTLEVHCSKGTYIRVLGEDLARALGSGGYLSSLRRIASGAEDASQLVDLPTLEAAFEQQGEAGILAYMRPVDHLVRHLPICQLNEADAEKLLQGQAVKLLDEVAAIGENVRLYASGSDFIGLAQVRSEADKLLLQPLKMRSVAAQG</sequence>
<dbReference type="GO" id="GO:1990481">
    <property type="term" value="P:mRNA pseudouridine synthesis"/>
    <property type="evidence" value="ECO:0007669"/>
    <property type="project" value="TreeGrafter"/>
</dbReference>
<dbReference type="Pfam" id="PF16198">
    <property type="entry name" value="TruB_C_2"/>
    <property type="match status" value="1"/>
</dbReference>
<dbReference type="Gene3D" id="2.30.130.10">
    <property type="entry name" value="PUA domain"/>
    <property type="match status" value="1"/>
</dbReference>
<protein>
    <recommendedName>
        <fullName evidence="5">tRNA pseudouridine synthase B</fullName>
        <ecNumber evidence="5">5.4.99.25</ecNumber>
    </recommendedName>
    <alternativeName>
        <fullName evidence="5">tRNA pseudouridine(55) synthase</fullName>
        <shortName evidence="5">Psi55 synthase</shortName>
    </alternativeName>
    <alternativeName>
        <fullName evidence="5">tRNA pseudouridylate synthase</fullName>
    </alternativeName>
    <alternativeName>
        <fullName evidence="5">tRNA-uridine isomerase</fullName>
    </alternativeName>
</protein>
<reference evidence="9 10" key="1">
    <citation type="submission" date="2016-11" db="EMBL/GenBank/DDBJ databases">
        <authorList>
            <person name="Jaros S."/>
            <person name="Januszkiewicz K."/>
            <person name="Wedrychowicz H."/>
        </authorList>
    </citation>
    <scope>NUCLEOTIDE SEQUENCE [LARGE SCALE GENOMIC DNA]</scope>
    <source>
        <strain evidence="9 10">DSM 21637</strain>
    </source>
</reference>
<dbReference type="GO" id="GO:0160148">
    <property type="term" value="F:tRNA pseudouridine(55) synthase activity"/>
    <property type="evidence" value="ECO:0007669"/>
    <property type="project" value="UniProtKB-EC"/>
</dbReference>
<dbReference type="GO" id="GO:0031119">
    <property type="term" value="P:tRNA pseudouridine synthesis"/>
    <property type="evidence" value="ECO:0007669"/>
    <property type="project" value="UniProtKB-UniRule"/>
</dbReference>
<accession>A0A1K1Y703</accession>
<evidence type="ECO:0000313" key="9">
    <source>
        <dbReference type="EMBL" id="SFX57101.1"/>
    </source>
</evidence>
<dbReference type="Gene3D" id="3.30.2350.10">
    <property type="entry name" value="Pseudouridine synthase"/>
    <property type="match status" value="1"/>
</dbReference>
<dbReference type="AlphaFoldDB" id="A0A1K1Y703"/>
<dbReference type="EMBL" id="FPJW01000007">
    <property type="protein sequence ID" value="SFX57101.1"/>
    <property type="molecule type" value="Genomic_DNA"/>
</dbReference>
<dbReference type="CDD" id="cd02573">
    <property type="entry name" value="PseudoU_synth_EcTruB"/>
    <property type="match status" value="1"/>
</dbReference>
<dbReference type="Proteomes" id="UP000182350">
    <property type="component" value="Unassembled WGS sequence"/>
</dbReference>
<evidence type="ECO:0000259" key="7">
    <source>
        <dbReference type="Pfam" id="PF09157"/>
    </source>
</evidence>
<dbReference type="InterPro" id="IPR002501">
    <property type="entry name" value="PsdUridine_synth_N"/>
</dbReference>
<dbReference type="InterPro" id="IPR014780">
    <property type="entry name" value="tRNA_psdUridine_synth_TruB"/>
</dbReference>
<keyword evidence="3 5" id="KW-0819">tRNA processing</keyword>
<dbReference type="RefSeq" id="WP_072326446.1">
    <property type="nucleotide sequence ID" value="NZ_FPJW01000007.1"/>
</dbReference>
<evidence type="ECO:0000256" key="5">
    <source>
        <dbReference type="HAMAP-Rule" id="MF_01080"/>
    </source>
</evidence>
<keyword evidence="10" id="KW-1185">Reference proteome</keyword>
<dbReference type="InterPro" id="IPR036974">
    <property type="entry name" value="PUA_sf"/>
</dbReference>
<dbReference type="InterPro" id="IPR020103">
    <property type="entry name" value="PsdUridine_synth_cat_dom_sf"/>
</dbReference>
<evidence type="ECO:0000259" key="6">
    <source>
        <dbReference type="Pfam" id="PF01509"/>
    </source>
</evidence>
<keyword evidence="4 5" id="KW-0413">Isomerase</keyword>
<feature type="domain" description="tRNA pseudouridylate synthase B C-terminal" evidence="8">
    <location>
        <begin position="184"/>
        <end position="245"/>
    </location>
</feature>
<feature type="domain" description="Pseudouridine synthase II N-terminal" evidence="6">
    <location>
        <begin position="35"/>
        <end position="183"/>
    </location>
</feature>
<name>A0A1K1Y703_9GAMM</name>
<dbReference type="EC" id="5.4.99.25" evidence="5"/>
<evidence type="ECO:0000259" key="8">
    <source>
        <dbReference type="Pfam" id="PF16198"/>
    </source>
</evidence>
<dbReference type="Pfam" id="PF01509">
    <property type="entry name" value="TruB_N"/>
    <property type="match status" value="1"/>
</dbReference>
<feature type="active site" description="Nucleophile" evidence="5">
    <location>
        <position position="50"/>
    </location>
</feature>
<proteinExistence type="inferred from homology"/>
<dbReference type="Pfam" id="PF09157">
    <property type="entry name" value="TruB-C_2"/>
    <property type="match status" value="1"/>
</dbReference>
<dbReference type="PANTHER" id="PTHR13767">
    <property type="entry name" value="TRNA-PSEUDOURIDINE SYNTHASE"/>
    <property type="match status" value="1"/>
</dbReference>
<evidence type="ECO:0000256" key="4">
    <source>
        <dbReference type="ARBA" id="ARBA00023235"/>
    </source>
</evidence>
<evidence type="ECO:0000313" key="10">
    <source>
        <dbReference type="Proteomes" id="UP000182350"/>
    </source>
</evidence>
<dbReference type="PANTHER" id="PTHR13767:SF2">
    <property type="entry name" value="PSEUDOURIDYLATE SYNTHASE TRUB1"/>
    <property type="match status" value="1"/>
</dbReference>
<dbReference type="HAMAP" id="MF_01080">
    <property type="entry name" value="TruB_bact"/>
    <property type="match status" value="1"/>
</dbReference>
<dbReference type="STRING" id="1122209.SAMN02745752_02132"/>
<comment type="function">
    <text evidence="5">Responsible for synthesis of pseudouridine from uracil-55 in the psi GC loop of transfer RNAs.</text>
</comment>
<dbReference type="NCBIfam" id="TIGR00431">
    <property type="entry name" value="TruB"/>
    <property type="match status" value="1"/>
</dbReference>
<feature type="domain" description="tRNA pseudouridine synthase II TruB subfamily 1 C-terminal" evidence="7">
    <location>
        <begin position="250"/>
        <end position="298"/>
    </location>
</feature>
<dbReference type="InterPro" id="IPR032819">
    <property type="entry name" value="TruB_C"/>
</dbReference>
<dbReference type="OrthoDB" id="9802309at2"/>
<dbReference type="SUPFAM" id="SSF55120">
    <property type="entry name" value="Pseudouridine synthase"/>
    <property type="match status" value="1"/>
</dbReference>
<dbReference type="InterPro" id="IPR015240">
    <property type="entry name" value="tRNA_sdUridine_synth_fam1_C"/>
</dbReference>
<gene>
    <name evidence="5" type="primary">truB</name>
    <name evidence="9" type="ORF">SAMN02745752_02132</name>
</gene>
<comment type="similarity">
    <text evidence="2 5">Belongs to the pseudouridine synthase TruB family. Type 1 subfamily.</text>
</comment>
<evidence type="ECO:0000256" key="1">
    <source>
        <dbReference type="ARBA" id="ARBA00000385"/>
    </source>
</evidence>
<comment type="catalytic activity">
    <reaction evidence="1 5">
        <text>uridine(55) in tRNA = pseudouridine(55) in tRNA</text>
        <dbReference type="Rhea" id="RHEA:42532"/>
        <dbReference type="Rhea" id="RHEA-COMP:10101"/>
        <dbReference type="Rhea" id="RHEA-COMP:10102"/>
        <dbReference type="ChEBI" id="CHEBI:65314"/>
        <dbReference type="ChEBI" id="CHEBI:65315"/>
        <dbReference type="EC" id="5.4.99.25"/>
    </reaction>
</comment>
<evidence type="ECO:0000256" key="3">
    <source>
        <dbReference type="ARBA" id="ARBA00022694"/>
    </source>
</evidence>
<dbReference type="GO" id="GO:0003723">
    <property type="term" value="F:RNA binding"/>
    <property type="evidence" value="ECO:0007669"/>
    <property type="project" value="InterPro"/>
</dbReference>
<evidence type="ECO:0000256" key="2">
    <source>
        <dbReference type="ARBA" id="ARBA00005642"/>
    </source>
</evidence>